<name>A0A382L7G9_9ZZZZ</name>
<feature type="non-terminal residue" evidence="4">
    <location>
        <position position="188"/>
    </location>
</feature>
<dbReference type="InterPro" id="IPR006091">
    <property type="entry name" value="Acyl-CoA_Oxase/DH_mid-dom"/>
</dbReference>
<accession>A0A382L7G9</accession>
<gene>
    <name evidence="4" type="ORF">METZ01_LOCUS284026</name>
</gene>
<dbReference type="SUPFAM" id="SSF56645">
    <property type="entry name" value="Acyl-CoA dehydrogenase NM domain-like"/>
    <property type="match status" value="1"/>
</dbReference>
<dbReference type="AlphaFoldDB" id="A0A382L7G9"/>
<dbReference type="InterPro" id="IPR046373">
    <property type="entry name" value="Acyl-CoA_Oxase/DH_mid-dom_sf"/>
</dbReference>
<sequence>MDLQFTQEELGFQSEVREWLKENYSEDLRTRYGNSPNGHLTREDHMQWQQLLYKKGWAGINWPKEYGGAEFTATQKYLFNKEMAAVNAPSVVAFGEKMVAPVIMAFGTDEQKEKYLPDILASKVWWCQGYSEPGSGSDLASLTTKAEDKGDHYLVNGSKTWTTMTQFSDMIFCLVRTSNEEIRQMGIS</sequence>
<dbReference type="Pfam" id="PF02771">
    <property type="entry name" value="Acyl-CoA_dh_N"/>
    <property type="match status" value="1"/>
</dbReference>
<evidence type="ECO:0008006" key="5">
    <source>
        <dbReference type="Google" id="ProtNLM"/>
    </source>
</evidence>
<dbReference type="EMBL" id="UINC01084482">
    <property type="protein sequence ID" value="SVC31172.1"/>
    <property type="molecule type" value="Genomic_DNA"/>
</dbReference>
<proteinExistence type="predicted"/>
<keyword evidence="1" id="KW-0560">Oxidoreductase</keyword>
<dbReference type="Gene3D" id="1.10.540.10">
    <property type="entry name" value="Acyl-CoA dehydrogenase/oxidase, N-terminal domain"/>
    <property type="match status" value="1"/>
</dbReference>
<dbReference type="PANTHER" id="PTHR43292:SF3">
    <property type="entry name" value="ACYL-COA DEHYDROGENASE FADE29"/>
    <property type="match status" value="1"/>
</dbReference>
<feature type="domain" description="Acyl-CoA oxidase/dehydrogenase middle" evidence="2">
    <location>
        <begin position="127"/>
        <end position="187"/>
    </location>
</feature>
<protein>
    <recommendedName>
        <fullName evidence="5">Acyl-CoA dehydrogenase/oxidase N-terminal domain-containing protein</fullName>
    </recommendedName>
</protein>
<organism evidence="4">
    <name type="scientific">marine metagenome</name>
    <dbReference type="NCBI Taxonomy" id="408172"/>
    <lineage>
        <taxon>unclassified sequences</taxon>
        <taxon>metagenomes</taxon>
        <taxon>ecological metagenomes</taxon>
    </lineage>
</organism>
<dbReference type="InterPro" id="IPR052161">
    <property type="entry name" value="Mycobact_Acyl-CoA_DH"/>
</dbReference>
<dbReference type="PANTHER" id="PTHR43292">
    <property type="entry name" value="ACYL-COA DEHYDROGENASE"/>
    <property type="match status" value="1"/>
</dbReference>
<dbReference type="GO" id="GO:0016627">
    <property type="term" value="F:oxidoreductase activity, acting on the CH-CH group of donors"/>
    <property type="evidence" value="ECO:0007669"/>
    <property type="project" value="InterPro"/>
</dbReference>
<feature type="domain" description="Acyl-CoA dehydrogenase/oxidase N-terminal" evidence="3">
    <location>
        <begin position="6"/>
        <end position="121"/>
    </location>
</feature>
<dbReference type="InterPro" id="IPR013786">
    <property type="entry name" value="AcylCoA_DH/ox_N"/>
</dbReference>
<dbReference type="GO" id="GO:0050660">
    <property type="term" value="F:flavin adenine dinucleotide binding"/>
    <property type="evidence" value="ECO:0007669"/>
    <property type="project" value="InterPro"/>
</dbReference>
<dbReference type="GO" id="GO:0005886">
    <property type="term" value="C:plasma membrane"/>
    <property type="evidence" value="ECO:0007669"/>
    <property type="project" value="TreeGrafter"/>
</dbReference>
<dbReference type="InterPro" id="IPR037069">
    <property type="entry name" value="AcylCoA_DH/ox_N_sf"/>
</dbReference>
<reference evidence="4" key="1">
    <citation type="submission" date="2018-05" db="EMBL/GenBank/DDBJ databases">
        <authorList>
            <person name="Lanie J.A."/>
            <person name="Ng W.-L."/>
            <person name="Kazmierczak K.M."/>
            <person name="Andrzejewski T.M."/>
            <person name="Davidsen T.M."/>
            <person name="Wayne K.J."/>
            <person name="Tettelin H."/>
            <person name="Glass J.I."/>
            <person name="Rusch D."/>
            <person name="Podicherti R."/>
            <person name="Tsui H.-C.T."/>
            <person name="Winkler M.E."/>
        </authorList>
    </citation>
    <scope>NUCLEOTIDE SEQUENCE</scope>
</reference>
<dbReference type="Pfam" id="PF02770">
    <property type="entry name" value="Acyl-CoA_dh_M"/>
    <property type="match status" value="1"/>
</dbReference>
<evidence type="ECO:0000259" key="3">
    <source>
        <dbReference type="Pfam" id="PF02771"/>
    </source>
</evidence>
<dbReference type="InterPro" id="IPR009100">
    <property type="entry name" value="AcylCoA_DH/oxidase_NM_dom_sf"/>
</dbReference>
<evidence type="ECO:0000313" key="4">
    <source>
        <dbReference type="EMBL" id="SVC31172.1"/>
    </source>
</evidence>
<evidence type="ECO:0000259" key="2">
    <source>
        <dbReference type="Pfam" id="PF02770"/>
    </source>
</evidence>
<dbReference type="Gene3D" id="2.40.110.10">
    <property type="entry name" value="Butyryl-CoA Dehydrogenase, subunit A, domain 2"/>
    <property type="match status" value="1"/>
</dbReference>
<evidence type="ECO:0000256" key="1">
    <source>
        <dbReference type="ARBA" id="ARBA00023002"/>
    </source>
</evidence>